<feature type="non-terminal residue" evidence="3">
    <location>
        <position position="1"/>
    </location>
</feature>
<dbReference type="PANTHER" id="PTHR43181">
    <property type="entry name" value="2-C-METHYL-D-ERYTHRITOL 2,4-CYCLODIPHOSPHATE SYNTHASE, CHLOROPLASTIC"/>
    <property type="match status" value="1"/>
</dbReference>
<dbReference type="AlphaFoldDB" id="A0A6D1ACG0"/>
<dbReference type="Gene3D" id="3.30.1330.50">
    <property type="entry name" value="2-C-methyl-D-erythritol 2,4-cyclodiphosphate synthase"/>
    <property type="match status" value="1"/>
</dbReference>
<feature type="domain" description="2-C-methyl-D-erythritol 2,4-cyclodiphosphate synthase" evidence="2">
    <location>
        <begin position="1"/>
        <end position="53"/>
    </location>
</feature>
<name>A0A6D1ACG0_ECOLX</name>
<accession>A0A6D1ACG0</accession>
<dbReference type="SUPFAM" id="SSF69765">
    <property type="entry name" value="IpsF-like"/>
    <property type="match status" value="1"/>
</dbReference>
<dbReference type="EMBL" id="JAAHTE010000486">
    <property type="protein sequence ID" value="NEU02866.1"/>
    <property type="molecule type" value="Genomic_DNA"/>
</dbReference>
<gene>
    <name evidence="3" type="ORF">G3563_28140</name>
</gene>
<organism evidence="3">
    <name type="scientific">Escherichia coli</name>
    <dbReference type="NCBI Taxonomy" id="562"/>
    <lineage>
        <taxon>Bacteria</taxon>
        <taxon>Pseudomonadati</taxon>
        <taxon>Pseudomonadota</taxon>
        <taxon>Gammaproteobacteria</taxon>
        <taxon>Enterobacterales</taxon>
        <taxon>Enterobacteriaceae</taxon>
        <taxon>Escherichia</taxon>
    </lineage>
</organism>
<dbReference type="PANTHER" id="PTHR43181:SF1">
    <property type="entry name" value="2-C-METHYL-D-ERYTHRITOL 2,4-CYCLODIPHOSPHATE SYNTHASE, CHLOROPLASTIC"/>
    <property type="match status" value="1"/>
</dbReference>
<dbReference type="InterPro" id="IPR036571">
    <property type="entry name" value="MECDP_synthase_sf"/>
</dbReference>
<protein>
    <submittedName>
        <fullName evidence="3">2-C-methyl-D-erythritol 2,4-cyclodiphosphate synthase</fullName>
    </submittedName>
</protein>
<evidence type="ECO:0000313" key="3">
    <source>
        <dbReference type="EMBL" id="NEU02866.1"/>
    </source>
</evidence>
<dbReference type="InterPro" id="IPR003526">
    <property type="entry name" value="MECDP_synthase"/>
</dbReference>
<dbReference type="GO" id="GO:0008685">
    <property type="term" value="F:2-C-methyl-D-erythritol 2,4-cyclodiphosphate synthase activity"/>
    <property type="evidence" value="ECO:0007669"/>
    <property type="project" value="InterPro"/>
</dbReference>
<keyword evidence="1" id="KW-0414">Isoprene biosynthesis</keyword>
<proteinExistence type="predicted"/>
<dbReference type="Pfam" id="PF02542">
    <property type="entry name" value="YgbB"/>
    <property type="match status" value="1"/>
</dbReference>
<reference evidence="3" key="1">
    <citation type="submission" date="2020-02" db="EMBL/GenBank/DDBJ databases">
        <title>Investigating the Use of Bacteriophages as New Decolonization Strategy for Intestinal Carriage of CTX-M-15-producing ST131 Escherichia coli: an In Vitro Continuous Culture System Model.</title>
        <authorList>
            <person name="Bernasconi O.J."/>
            <person name="Campos-Madueno E.I."/>
            <person name="Dona V."/>
            <person name="Perreten V."/>
            <person name="Carattoli A."/>
            <person name="Endimiani A."/>
        </authorList>
    </citation>
    <scope>NUCLEOTIDE SEQUENCE</scope>
    <source>
        <strain evidence="3">4901.28</strain>
    </source>
</reference>
<dbReference type="GO" id="GO:0016114">
    <property type="term" value="P:terpenoid biosynthetic process"/>
    <property type="evidence" value="ECO:0007669"/>
    <property type="project" value="InterPro"/>
</dbReference>
<comment type="caution">
    <text evidence="3">The sequence shown here is derived from an EMBL/GenBank/DDBJ whole genome shotgun (WGS) entry which is preliminary data.</text>
</comment>
<evidence type="ECO:0000256" key="1">
    <source>
        <dbReference type="ARBA" id="ARBA00023229"/>
    </source>
</evidence>
<sequence>KPKMLPYIEDMRKRIAEGLEADVSQVNVKATTTEKLGFTGRAEGIAAQATVLIQKG</sequence>
<evidence type="ECO:0000259" key="2">
    <source>
        <dbReference type="Pfam" id="PF02542"/>
    </source>
</evidence>